<dbReference type="InterPro" id="IPR011990">
    <property type="entry name" value="TPR-like_helical_dom_sf"/>
</dbReference>
<keyword evidence="4" id="KW-0732">Signal</keyword>
<dbReference type="GO" id="GO:0009279">
    <property type="term" value="C:cell outer membrane"/>
    <property type="evidence" value="ECO:0007669"/>
    <property type="project" value="UniProtKB-SubCell"/>
</dbReference>
<keyword evidence="3" id="KW-0812">Transmembrane</keyword>
<proteinExistence type="inferred from homology"/>
<evidence type="ECO:0000256" key="5">
    <source>
        <dbReference type="ARBA" id="ARBA00023136"/>
    </source>
</evidence>
<gene>
    <name evidence="10" type="ORF">QV09_12055</name>
</gene>
<comment type="subcellular location">
    <subcellularLocation>
        <location evidence="1">Cell outer membrane</location>
        <topology evidence="1">Multi-pass membrane protein</topology>
    </subcellularLocation>
</comment>
<dbReference type="InterPro" id="IPR007655">
    <property type="entry name" value="Slam_C"/>
</dbReference>
<dbReference type="Pfam" id="PF04575">
    <property type="entry name" value="SlipAM"/>
    <property type="match status" value="1"/>
</dbReference>
<keyword evidence="5" id="KW-0472">Membrane</keyword>
<dbReference type="SUPFAM" id="SSF48452">
    <property type="entry name" value="TPR-like"/>
    <property type="match status" value="1"/>
</dbReference>
<evidence type="ECO:0000313" key="10">
    <source>
        <dbReference type="EMBL" id="OBX06556.1"/>
    </source>
</evidence>
<dbReference type="Gene3D" id="1.25.40.10">
    <property type="entry name" value="Tetratricopeptide repeat domain"/>
    <property type="match status" value="1"/>
</dbReference>
<comment type="similarity">
    <text evidence="7">Belongs to the Slam family.</text>
</comment>
<feature type="domain" description="Surface lipoprotein assembly modifier N-terminal TPR repeats region" evidence="9">
    <location>
        <begin position="72"/>
        <end position="173"/>
    </location>
</feature>
<accession>A0AB36E2X2</accession>
<evidence type="ECO:0000256" key="4">
    <source>
        <dbReference type="ARBA" id="ARBA00022729"/>
    </source>
</evidence>
<sequence>MKKTYSHLILQINLLITLIFSSTVLWAKNEIIQVHDFNADETRLLNSAVGNPSINPISNIVQQPAVPKKHIISLTELRQNPQLFSILLNQAIRDRQWSLVKKLVPIYALLPQHDPYLVLYAQAAVYWNEGNYTYALNALEQLLTAKPNLDYVRLDFVRVLMEDKQFGEAQQQLQYLITNGNAITKPIAQAAVKQVDQLLDVQWDLSAYYTRNDNINQASSIPVIYLWGVPFYKDADSMPKSGQGITYNLNMTKLLPLIGHHYLNADLSYNGTEYWDAREYSENTLRVSPGYLYQRHQQSFRLAPTYEYNWLGGSRYGYNMGFEMVFTHNLNEQHVLIPYFSYMYKHYYADNLNAYEGRRYVGGLTWGYQVLPNWRVSIGADYQYDDLKGAAESSHTTAGRVGTYFRWRNGLNTQLSVRIAKRQFMQEHFLFNQVRKDWDYLSSVSLWHEKLSYKGFVPKLVYYYRKVDSNIPALYSWNSKGVRLEISKSF</sequence>
<feature type="domain" description="Surface lipoprotein assembly modifier C-terminal" evidence="8">
    <location>
        <begin position="204"/>
        <end position="490"/>
    </location>
</feature>
<evidence type="ECO:0000313" key="11">
    <source>
        <dbReference type="Proteomes" id="UP000092527"/>
    </source>
</evidence>
<evidence type="ECO:0008006" key="12">
    <source>
        <dbReference type="Google" id="ProtNLM"/>
    </source>
</evidence>
<dbReference type="Pfam" id="PF24575">
    <property type="entry name" value="TPR_Slam"/>
    <property type="match status" value="1"/>
</dbReference>
<organism evidence="10 11">
    <name type="scientific">Gallibacterium salpingitidis</name>
    <dbReference type="NCBI Taxonomy" id="505341"/>
    <lineage>
        <taxon>Bacteria</taxon>
        <taxon>Pseudomonadati</taxon>
        <taxon>Pseudomonadota</taxon>
        <taxon>Gammaproteobacteria</taxon>
        <taxon>Pasteurellales</taxon>
        <taxon>Pasteurellaceae</taxon>
        <taxon>Gallibacterium</taxon>
    </lineage>
</organism>
<dbReference type="Proteomes" id="UP000092527">
    <property type="component" value="Unassembled WGS sequence"/>
</dbReference>
<evidence type="ECO:0000256" key="1">
    <source>
        <dbReference type="ARBA" id="ARBA00004571"/>
    </source>
</evidence>
<keyword evidence="6" id="KW-0998">Cell outer membrane</keyword>
<comment type="caution">
    <text evidence="10">The sequence shown here is derived from an EMBL/GenBank/DDBJ whole genome shotgun (WGS) entry which is preliminary data.</text>
</comment>
<evidence type="ECO:0000256" key="2">
    <source>
        <dbReference type="ARBA" id="ARBA00022452"/>
    </source>
</evidence>
<evidence type="ECO:0000259" key="8">
    <source>
        <dbReference type="Pfam" id="PF04575"/>
    </source>
</evidence>
<evidence type="ECO:0000256" key="7">
    <source>
        <dbReference type="ARBA" id="ARBA00023609"/>
    </source>
</evidence>
<evidence type="ECO:0000256" key="3">
    <source>
        <dbReference type="ARBA" id="ARBA00022692"/>
    </source>
</evidence>
<protein>
    <recommendedName>
        <fullName evidence="12">TPR repeat-containing protein NMB0313</fullName>
    </recommendedName>
</protein>
<dbReference type="AlphaFoldDB" id="A0AB36E2X2"/>
<reference evidence="10 11" key="1">
    <citation type="submission" date="2014-11" db="EMBL/GenBank/DDBJ databases">
        <title>Pan-genome of Gallibacterium spp.</title>
        <authorList>
            <person name="Kudirkiene E."/>
            <person name="Bojesen A.M."/>
        </authorList>
    </citation>
    <scope>NUCLEOTIDE SEQUENCE [LARGE SCALE GENOMIC DNA]</scope>
    <source>
        <strain evidence="10 11">18469/18</strain>
    </source>
</reference>
<evidence type="ECO:0000259" key="9">
    <source>
        <dbReference type="Pfam" id="PF24575"/>
    </source>
</evidence>
<evidence type="ECO:0000256" key="6">
    <source>
        <dbReference type="ARBA" id="ARBA00023237"/>
    </source>
</evidence>
<dbReference type="EMBL" id="JTJU01000097">
    <property type="protein sequence ID" value="OBX06556.1"/>
    <property type="molecule type" value="Genomic_DNA"/>
</dbReference>
<dbReference type="RefSeq" id="WP_066422319.1">
    <property type="nucleotide sequence ID" value="NZ_JTJU01000097.1"/>
</dbReference>
<dbReference type="InterPro" id="IPR057556">
    <property type="entry name" value="TPR_Slam"/>
</dbReference>
<name>A0AB36E2X2_9PAST</name>
<keyword evidence="2" id="KW-1134">Transmembrane beta strand</keyword>